<evidence type="ECO:0000313" key="1">
    <source>
        <dbReference type="EMBL" id="KAG0310362.1"/>
    </source>
</evidence>
<organism evidence="1 2">
    <name type="scientific">Linnemannia gamsii</name>
    <dbReference type="NCBI Taxonomy" id="64522"/>
    <lineage>
        <taxon>Eukaryota</taxon>
        <taxon>Fungi</taxon>
        <taxon>Fungi incertae sedis</taxon>
        <taxon>Mucoromycota</taxon>
        <taxon>Mortierellomycotina</taxon>
        <taxon>Mortierellomycetes</taxon>
        <taxon>Mortierellales</taxon>
        <taxon>Mortierellaceae</taxon>
        <taxon>Linnemannia</taxon>
    </lineage>
</organism>
<evidence type="ECO:0000313" key="2">
    <source>
        <dbReference type="Proteomes" id="UP000823405"/>
    </source>
</evidence>
<gene>
    <name evidence="1" type="ORF">BGZ97_012613</name>
</gene>
<reference evidence="1" key="1">
    <citation type="journal article" date="2020" name="Fungal Divers.">
        <title>Resolving the Mortierellaceae phylogeny through synthesis of multi-gene phylogenetics and phylogenomics.</title>
        <authorList>
            <person name="Vandepol N."/>
            <person name="Liber J."/>
            <person name="Desiro A."/>
            <person name="Na H."/>
            <person name="Kennedy M."/>
            <person name="Barry K."/>
            <person name="Grigoriev I.V."/>
            <person name="Miller A.N."/>
            <person name="O'Donnell K."/>
            <person name="Stajich J.E."/>
            <person name="Bonito G."/>
        </authorList>
    </citation>
    <scope>NUCLEOTIDE SEQUENCE</scope>
    <source>
        <strain evidence="1">NVP60</strain>
    </source>
</reference>
<sequence>MAILTFFTPHATTAAPIANTDAKAKANTVAEAKVEAEAESAVTVAGVPALASLQQLEDDDCMEFTERLPSN</sequence>
<feature type="non-terminal residue" evidence="1">
    <location>
        <position position="71"/>
    </location>
</feature>
<keyword evidence="2" id="KW-1185">Reference proteome</keyword>
<name>A0A9P6R344_9FUNG</name>
<proteinExistence type="predicted"/>
<comment type="caution">
    <text evidence="1">The sequence shown here is derived from an EMBL/GenBank/DDBJ whole genome shotgun (WGS) entry which is preliminary data.</text>
</comment>
<accession>A0A9P6R344</accession>
<dbReference type="Proteomes" id="UP000823405">
    <property type="component" value="Unassembled WGS sequence"/>
</dbReference>
<protein>
    <submittedName>
        <fullName evidence="1">Uncharacterized protein</fullName>
    </submittedName>
</protein>
<dbReference type="EMBL" id="JAAAIN010000847">
    <property type="protein sequence ID" value="KAG0310362.1"/>
    <property type="molecule type" value="Genomic_DNA"/>
</dbReference>
<dbReference type="AlphaFoldDB" id="A0A9P6R344"/>